<dbReference type="OrthoDB" id="5122891at2759"/>
<dbReference type="STRING" id="139420.A0A371CIB5"/>
<evidence type="ECO:0000313" key="3">
    <source>
        <dbReference type="EMBL" id="RDX40019.1"/>
    </source>
</evidence>
<gene>
    <name evidence="3" type="ORF">OH76DRAFT_475664</name>
</gene>
<protein>
    <submittedName>
        <fullName evidence="3">HET-domain-containing protein</fullName>
    </submittedName>
</protein>
<dbReference type="Pfam" id="PF26640">
    <property type="entry name" value="DUF8212"/>
    <property type="match status" value="1"/>
</dbReference>
<evidence type="ECO:0000259" key="2">
    <source>
        <dbReference type="Pfam" id="PF26640"/>
    </source>
</evidence>
<dbReference type="EMBL" id="KZ857599">
    <property type="protein sequence ID" value="RDX40019.1"/>
    <property type="molecule type" value="Genomic_DNA"/>
</dbReference>
<organism evidence="3 4">
    <name type="scientific">Lentinus brumalis</name>
    <dbReference type="NCBI Taxonomy" id="2498619"/>
    <lineage>
        <taxon>Eukaryota</taxon>
        <taxon>Fungi</taxon>
        <taxon>Dikarya</taxon>
        <taxon>Basidiomycota</taxon>
        <taxon>Agaricomycotina</taxon>
        <taxon>Agaricomycetes</taxon>
        <taxon>Polyporales</taxon>
        <taxon>Polyporaceae</taxon>
        <taxon>Lentinus</taxon>
    </lineage>
</organism>
<sequence>MWLLRTSTGELRHFNSPRDVKDGYAILSHVWQEPEMSFQELRAISFNMAAGSTNDTPRSRASIKIRECCKLAELHGYEWLWIDTCCIDRSSSAELSEAVNSMFSWYSQALVCYAYLIDVPSLGSLTRRDSLFRSSKWFTRGWTLQELIAPRSLVFLSKEWKVLGTKASLAPLLEEITGVDADVLTFRRKVSEVSVARRMWWASNRNTTRIEDKAYSLMGLFGVHMATIYGEGTRAFRRLQEEILKHTSDQTLFMWGNVLPMKATPFRERFSFDNFHDDSHLFAPSPASFRNSGTMRPLPVPAAVKHILRTLGVHPGSLDASGKPARTTSDGTFVIPSPDMSFTSHGARSRMLVIESHKGPSVLAVCALACWDDATNSCVGLLLRRYRQQETKFKYPRYHVGITVRGQHKWMGLRYRLAQVDWAPHVLSFSGNPITAEWKQIYISHRPPSHRSIGSDPRRWLEPEFKVLFPKWLEVELRKQGFEADRPLPTAGMDAHKLSDGGPLGLFTFNHATSGESFRLQIGQCDGLPWATATMIPGPTLAHPKPAMATELPEHPRGESAEPAPLGATPAAGLLAKPGFSCSKYRLDAWLHMTKTFGDSKRSIQLTFTRAADSGGTHLLDVRLGGSAYQKLKNVHGYSKTLHTAARAVVRLCSRKRV</sequence>
<name>A0A371CIB5_9APHY</name>
<proteinExistence type="predicted"/>
<dbReference type="PANTHER" id="PTHR10622">
    <property type="entry name" value="HET DOMAIN-CONTAINING PROTEIN"/>
    <property type="match status" value="1"/>
</dbReference>
<evidence type="ECO:0000259" key="1">
    <source>
        <dbReference type="Pfam" id="PF06985"/>
    </source>
</evidence>
<accession>A0A371CIB5</accession>
<feature type="domain" description="DUF8212" evidence="2">
    <location>
        <begin position="234"/>
        <end position="306"/>
    </location>
</feature>
<keyword evidence="4" id="KW-1185">Reference proteome</keyword>
<dbReference type="PANTHER" id="PTHR10622:SF10">
    <property type="entry name" value="HET DOMAIN-CONTAINING PROTEIN"/>
    <property type="match status" value="1"/>
</dbReference>
<feature type="domain" description="Heterokaryon incompatibility" evidence="1">
    <location>
        <begin position="24"/>
        <end position="116"/>
    </location>
</feature>
<dbReference type="InterPro" id="IPR010730">
    <property type="entry name" value="HET"/>
</dbReference>
<dbReference type="Pfam" id="PF06985">
    <property type="entry name" value="HET"/>
    <property type="match status" value="1"/>
</dbReference>
<dbReference type="AlphaFoldDB" id="A0A371CIB5"/>
<dbReference type="InterPro" id="IPR058525">
    <property type="entry name" value="DUF8212"/>
</dbReference>
<reference evidence="3 4" key="1">
    <citation type="journal article" date="2018" name="Biotechnol. Biofuels">
        <title>Integrative visual omics of the white-rot fungus Polyporus brumalis exposes the biotechnological potential of its oxidative enzymes for delignifying raw plant biomass.</title>
        <authorList>
            <person name="Miyauchi S."/>
            <person name="Rancon A."/>
            <person name="Drula E."/>
            <person name="Hage H."/>
            <person name="Chaduli D."/>
            <person name="Favel A."/>
            <person name="Grisel S."/>
            <person name="Henrissat B."/>
            <person name="Herpoel-Gimbert I."/>
            <person name="Ruiz-Duenas F.J."/>
            <person name="Chevret D."/>
            <person name="Hainaut M."/>
            <person name="Lin J."/>
            <person name="Wang M."/>
            <person name="Pangilinan J."/>
            <person name="Lipzen A."/>
            <person name="Lesage-Meessen L."/>
            <person name="Navarro D."/>
            <person name="Riley R."/>
            <person name="Grigoriev I.V."/>
            <person name="Zhou S."/>
            <person name="Raouche S."/>
            <person name="Rosso M.N."/>
        </authorList>
    </citation>
    <scope>NUCLEOTIDE SEQUENCE [LARGE SCALE GENOMIC DNA]</scope>
    <source>
        <strain evidence="3 4">BRFM 1820</strain>
    </source>
</reference>
<evidence type="ECO:0000313" key="4">
    <source>
        <dbReference type="Proteomes" id="UP000256964"/>
    </source>
</evidence>
<dbReference type="Proteomes" id="UP000256964">
    <property type="component" value="Unassembled WGS sequence"/>
</dbReference>